<dbReference type="GO" id="GO:0003755">
    <property type="term" value="F:peptidyl-prolyl cis-trans isomerase activity"/>
    <property type="evidence" value="ECO:0007669"/>
    <property type="project" value="InterPro"/>
</dbReference>
<dbReference type="InterPro" id="IPR046357">
    <property type="entry name" value="PPIase_dom_sf"/>
</dbReference>
<sequence length="357" mass="40321">MKIARFLLWSCCAVLLLAACSSEGDDLGIVARVNGEPIYLSQLEFQHDLLHMDGAGAFVPTVEALRDEYGKILGDLIVLEMVHQELRSRGLEVTEEELAEQERKVRSDYPDDTFEQVLVEEYIDLAAWRERLRYHRSLEKFHELVLRPQVKIDYREADAYYREHIKDFQLPETLRVLVVRAADKSSLRKALKIWRDSTDPEAMQEVGNVAVHEITVRQRQLSSPWLEALQELPDGEASQIIEEKFGYEALVLLERLPAKLLDPTQAYPLVEQALTRRKVAQAFEKWLSGAWKRYHIEVSRHLLPVEESEETAVAGSGQEEAGAALDAATGDSEHSDADAVSPGETESSPASATDAEE</sequence>
<keyword evidence="2" id="KW-0732">Signal</keyword>
<dbReference type="InterPro" id="IPR000297">
    <property type="entry name" value="PPIase_PpiC"/>
</dbReference>
<proteinExistence type="predicted"/>
<dbReference type="Gene3D" id="3.10.50.40">
    <property type="match status" value="1"/>
</dbReference>
<dbReference type="OrthoDB" id="5454722at2"/>
<dbReference type="AlphaFoldDB" id="A0A1T4WW04"/>
<name>A0A1T4WW04_9BACT</name>
<dbReference type="EMBL" id="FUYC01000004">
    <property type="protein sequence ID" value="SKA80791.1"/>
    <property type="molecule type" value="Genomic_DNA"/>
</dbReference>
<dbReference type="InterPro" id="IPR050245">
    <property type="entry name" value="PrsA_foldase"/>
</dbReference>
<evidence type="ECO:0000256" key="1">
    <source>
        <dbReference type="SAM" id="MobiDB-lite"/>
    </source>
</evidence>
<accession>A0A1T4WW04</accession>
<evidence type="ECO:0000313" key="4">
    <source>
        <dbReference type="EMBL" id="SKA80791.1"/>
    </source>
</evidence>
<feature type="chain" id="PRO_5012978902" evidence="2">
    <location>
        <begin position="25"/>
        <end position="357"/>
    </location>
</feature>
<dbReference type="SUPFAM" id="SSF109998">
    <property type="entry name" value="Triger factor/SurA peptide-binding domain-like"/>
    <property type="match status" value="1"/>
</dbReference>
<dbReference type="PROSITE" id="PS51257">
    <property type="entry name" value="PROKAR_LIPOPROTEIN"/>
    <property type="match status" value="1"/>
</dbReference>
<dbReference type="Proteomes" id="UP000190027">
    <property type="component" value="Unassembled WGS sequence"/>
</dbReference>
<feature type="signal peptide" evidence="2">
    <location>
        <begin position="1"/>
        <end position="24"/>
    </location>
</feature>
<dbReference type="PANTHER" id="PTHR47245:SF2">
    <property type="entry name" value="PEPTIDYL-PROLYL CIS-TRANS ISOMERASE HP_0175-RELATED"/>
    <property type="match status" value="1"/>
</dbReference>
<keyword evidence="5" id="KW-1185">Reference proteome</keyword>
<protein>
    <submittedName>
        <fullName evidence="4">SurA N-terminal domain-containing protein</fullName>
    </submittedName>
</protein>
<dbReference type="STRING" id="1121449.SAMN02745704_01400"/>
<dbReference type="Gene3D" id="1.10.4030.10">
    <property type="entry name" value="Porin chaperone SurA, peptide-binding domain"/>
    <property type="match status" value="1"/>
</dbReference>
<dbReference type="InterPro" id="IPR027304">
    <property type="entry name" value="Trigger_fact/SurA_dom_sf"/>
</dbReference>
<organism evidence="4 5">
    <name type="scientific">Paucidesulfovibrio gracilis DSM 16080</name>
    <dbReference type="NCBI Taxonomy" id="1121449"/>
    <lineage>
        <taxon>Bacteria</taxon>
        <taxon>Pseudomonadati</taxon>
        <taxon>Thermodesulfobacteriota</taxon>
        <taxon>Desulfovibrionia</taxon>
        <taxon>Desulfovibrionales</taxon>
        <taxon>Desulfovibrionaceae</taxon>
        <taxon>Paucidesulfovibrio</taxon>
    </lineage>
</organism>
<gene>
    <name evidence="4" type="ORF">SAMN02745704_01400</name>
</gene>
<dbReference type="PANTHER" id="PTHR47245">
    <property type="entry name" value="PEPTIDYLPROLYL ISOMERASE"/>
    <property type="match status" value="1"/>
</dbReference>
<dbReference type="Pfam" id="PF13145">
    <property type="entry name" value="Rotamase_2"/>
    <property type="match status" value="1"/>
</dbReference>
<evidence type="ECO:0000259" key="3">
    <source>
        <dbReference type="Pfam" id="PF13145"/>
    </source>
</evidence>
<feature type="region of interest" description="Disordered" evidence="1">
    <location>
        <begin position="309"/>
        <end position="357"/>
    </location>
</feature>
<reference evidence="4 5" key="1">
    <citation type="submission" date="2017-02" db="EMBL/GenBank/DDBJ databases">
        <authorList>
            <person name="Peterson S.W."/>
        </authorList>
    </citation>
    <scope>NUCLEOTIDE SEQUENCE [LARGE SCALE GENOMIC DNA]</scope>
    <source>
        <strain evidence="4 5">DSM 16080</strain>
    </source>
</reference>
<dbReference type="RefSeq" id="WP_078716969.1">
    <property type="nucleotide sequence ID" value="NZ_FUYC01000004.1"/>
</dbReference>
<evidence type="ECO:0000313" key="5">
    <source>
        <dbReference type="Proteomes" id="UP000190027"/>
    </source>
</evidence>
<evidence type="ECO:0000256" key="2">
    <source>
        <dbReference type="SAM" id="SignalP"/>
    </source>
</evidence>
<feature type="domain" description="PpiC" evidence="3">
    <location>
        <begin position="155"/>
        <end position="265"/>
    </location>
</feature>